<feature type="transmembrane region" description="Helical" evidence="6">
    <location>
        <begin position="6"/>
        <end position="29"/>
    </location>
</feature>
<evidence type="ECO:0000256" key="4">
    <source>
        <dbReference type="ARBA" id="ARBA00022989"/>
    </source>
</evidence>
<keyword evidence="3 6" id="KW-0812">Transmembrane</keyword>
<organism evidence="7 8">
    <name type="scientific">Thalassospira lohafexi</name>
    <dbReference type="NCBI Taxonomy" id="744227"/>
    <lineage>
        <taxon>Bacteria</taxon>
        <taxon>Pseudomonadati</taxon>
        <taxon>Pseudomonadota</taxon>
        <taxon>Alphaproteobacteria</taxon>
        <taxon>Rhodospirillales</taxon>
        <taxon>Thalassospiraceae</taxon>
        <taxon>Thalassospira</taxon>
    </lineage>
</organism>
<keyword evidence="8" id="KW-1185">Reference proteome</keyword>
<comment type="subcellular location">
    <subcellularLocation>
        <location evidence="1">Cell membrane</location>
        <topology evidence="1">Multi-pass membrane protein</topology>
    </subcellularLocation>
</comment>
<dbReference type="PIRSF" id="PIRSF006324">
    <property type="entry name" value="LeuE"/>
    <property type="match status" value="1"/>
</dbReference>
<evidence type="ECO:0000256" key="3">
    <source>
        <dbReference type="ARBA" id="ARBA00022692"/>
    </source>
</evidence>
<evidence type="ECO:0000256" key="1">
    <source>
        <dbReference type="ARBA" id="ARBA00004651"/>
    </source>
</evidence>
<keyword evidence="4 6" id="KW-1133">Transmembrane helix</keyword>
<evidence type="ECO:0000256" key="5">
    <source>
        <dbReference type="ARBA" id="ARBA00023136"/>
    </source>
</evidence>
<gene>
    <name evidence="7" type="ORF">COO92_15260</name>
</gene>
<dbReference type="GO" id="GO:0005886">
    <property type="term" value="C:plasma membrane"/>
    <property type="evidence" value="ECO:0007669"/>
    <property type="project" value="UniProtKB-SubCell"/>
</dbReference>
<feature type="transmembrane region" description="Helical" evidence="6">
    <location>
        <begin position="183"/>
        <end position="205"/>
    </location>
</feature>
<evidence type="ECO:0000256" key="2">
    <source>
        <dbReference type="ARBA" id="ARBA00022475"/>
    </source>
</evidence>
<keyword evidence="5 6" id="KW-0472">Membrane</keyword>
<feature type="transmembrane region" description="Helical" evidence="6">
    <location>
        <begin position="117"/>
        <end position="137"/>
    </location>
</feature>
<dbReference type="Proteomes" id="UP000233332">
    <property type="component" value="Unassembled WGS sequence"/>
</dbReference>
<dbReference type="InterPro" id="IPR001123">
    <property type="entry name" value="LeuE-type"/>
</dbReference>
<name>A0A2N3L3B4_9PROT</name>
<reference evidence="7 8" key="1">
    <citation type="submission" date="2017-09" db="EMBL/GenBank/DDBJ databases">
        <title>Biodiversity and function of Thalassospira species in the particle-attached aromatic-hydrocarbon-degrading consortia from the surface seawater of the China South Sea.</title>
        <authorList>
            <person name="Dong C."/>
            <person name="Lai Q."/>
            <person name="Shao Z."/>
        </authorList>
    </citation>
    <scope>NUCLEOTIDE SEQUENCE [LARGE SCALE GENOMIC DNA]</scope>
    <source>
        <strain evidence="7 8">139Z-12</strain>
    </source>
</reference>
<evidence type="ECO:0000313" key="8">
    <source>
        <dbReference type="Proteomes" id="UP000233332"/>
    </source>
</evidence>
<protein>
    <submittedName>
        <fullName evidence="7">Threonine transporter RhtB</fullName>
    </submittedName>
</protein>
<proteinExistence type="predicted"/>
<dbReference type="GO" id="GO:0015171">
    <property type="term" value="F:amino acid transmembrane transporter activity"/>
    <property type="evidence" value="ECO:0007669"/>
    <property type="project" value="TreeGrafter"/>
</dbReference>
<dbReference type="EMBL" id="NXGX01000006">
    <property type="protein sequence ID" value="PKR57313.1"/>
    <property type="molecule type" value="Genomic_DNA"/>
</dbReference>
<sequence length="217" mass="23230">MTYAENLWLFFILLSGIIIVPGMDMFFVIANSLTGGKRAGLSATAGIMLGGVYHTLLGAIGISALLAIAPWLLNVMLFVGAAYMVWIGITLLRSAITVDRIRAAKTASLWIAFRQGMITCILNPKAYLFIFAVYPQFIRPHYGPLWSQALVMGIMTAIVQLAVYGGLALAAGTSRTLMTGNPVATIFIGRAAGALFIGVALLTAWQGMITFGITTYD</sequence>
<keyword evidence="2" id="KW-1003">Cell membrane</keyword>
<comment type="caution">
    <text evidence="7">The sequence shown here is derived from an EMBL/GenBank/DDBJ whole genome shotgun (WGS) entry which is preliminary data.</text>
</comment>
<dbReference type="PANTHER" id="PTHR30086">
    <property type="entry name" value="ARGININE EXPORTER PROTEIN ARGO"/>
    <property type="match status" value="1"/>
</dbReference>
<evidence type="ECO:0000256" key="6">
    <source>
        <dbReference type="SAM" id="Phobius"/>
    </source>
</evidence>
<feature type="transmembrane region" description="Helical" evidence="6">
    <location>
        <begin position="149"/>
        <end position="171"/>
    </location>
</feature>
<evidence type="ECO:0000313" key="7">
    <source>
        <dbReference type="EMBL" id="PKR57313.1"/>
    </source>
</evidence>
<feature type="transmembrane region" description="Helical" evidence="6">
    <location>
        <begin position="41"/>
        <end position="69"/>
    </location>
</feature>
<dbReference type="RefSeq" id="WP_101303481.1">
    <property type="nucleotide sequence ID" value="NZ_NXGX01000006.1"/>
</dbReference>
<accession>A0A2N3L3B4</accession>
<dbReference type="PANTHER" id="PTHR30086:SF20">
    <property type="entry name" value="ARGININE EXPORTER PROTEIN ARGO-RELATED"/>
    <property type="match status" value="1"/>
</dbReference>
<dbReference type="Pfam" id="PF01810">
    <property type="entry name" value="LysE"/>
    <property type="match status" value="1"/>
</dbReference>
<feature type="transmembrane region" description="Helical" evidence="6">
    <location>
        <begin position="75"/>
        <end position="96"/>
    </location>
</feature>
<dbReference type="AlphaFoldDB" id="A0A2N3L3B4"/>